<protein>
    <recommendedName>
        <fullName evidence="4">AAA+ ATPase domain-containing protein</fullName>
    </recommendedName>
</protein>
<dbReference type="InterPro" id="IPR027417">
    <property type="entry name" value="P-loop_NTPase"/>
</dbReference>
<dbReference type="InterPro" id="IPR003959">
    <property type="entry name" value="ATPase_AAA_core"/>
</dbReference>
<dbReference type="CDD" id="cd19481">
    <property type="entry name" value="RecA-like_protease"/>
    <property type="match status" value="1"/>
</dbReference>
<feature type="domain" description="AAA+ ATPase" evidence="4">
    <location>
        <begin position="240"/>
        <end position="372"/>
    </location>
</feature>
<dbReference type="SMART" id="SM00382">
    <property type="entry name" value="AAA"/>
    <property type="match status" value="1"/>
</dbReference>
<sequence>MPMYNEDYIQVLENEIDWLQEVISQAIKSYFKQEGHENDWQEIPLPDLSEDESPYSIFIAEHDITMYGRLALALAMTPHLRPEALDIFFGKNEIYDRGFTEFGGVTDKLHSGFLPTGQTLCFLIASSHPQLKKEVWELFDETHTLNKEKVLNLGDTENHLPMLDGILSIDNGWLVYFMTGEKTEHKYSNNFPAKRINTAMNWEDVVLDEIILEQVNEVIGWLEYGDALLQDWDLGKKIKPGYRTLFYGPPGTGKTLTATLIGKMTEREVYRIDLSMVVSKYIGETEKNLSKLFDIAQNNNWILFFDEADALFGKRTAANSSNDRHANQQTAYLLQRIEDFPGVVILASNLKTNMDEAFTRRFQSMIHFTMPNVEERHQLWQKAFSGKCILSPDIDIYQIAESYEMSGGSIINVLRFCALAAIKRNSTVVTEGELIKGIRNELKKENKTMQTISI</sequence>
<evidence type="ECO:0000256" key="3">
    <source>
        <dbReference type="ARBA" id="ARBA00022840"/>
    </source>
</evidence>
<dbReference type="InterPro" id="IPR050221">
    <property type="entry name" value="26S_Proteasome_ATPase"/>
</dbReference>
<proteinExistence type="inferred from homology"/>
<reference evidence="6" key="1">
    <citation type="journal article" date="2019" name="Int. J. Syst. Evol. Microbiol.">
        <title>The Global Catalogue of Microorganisms (GCM) 10K type strain sequencing project: providing services to taxonomists for standard genome sequencing and annotation.</title>
        <authorList>
            <consortium name="The Broad Institute Genomics Platform"/>
            <consortium name="The Broad Institute Genome Sequencing Center for Infectious Disease"/>
            <person name="Wu L."/>
            <person name="Ma J."/>
        </authorList>
    </citation>
    <scope>NUCLEOTIDE SEQUENCE [LARGE SCALE GENOMIC DNA]</scope>
    <source>
        <strain evidence="6">CGMCC 1.15461</strain>
    </source>
</reference>
<keyword evidence="3" id="KW-0067">ATP-binding</keyword>
<evidence type="ECO:0000313" key="6">
    <source>
        <dbReference type="Proteomes" id="UP000615760"/>
    </source>
</evidence>
<dbReference type="Gene3D" id="3.40.50.300">
    <property type="entry name" value="P-loop containing nucleotide triphosphate hydrolases"/>
    <property type="match status" value="1"/>
</dbReference>
<gene>
    <name evidence="5" type="ORF">GCM10007424_19110</name>
</gene>
<dbReference type="PANTHER" id="PTHR23073">
    <property type="entry name" value="26S PROTEASOME REGULATORY SUBUNIT"/>
    <property type="match status" value="1"/>
</dbReference>
<dbReference type="SUPFAM" id="SSF52540">
    <property type="entry name" value="P-loop containing nucleoside triphosphate hydrolases"/>
    <property type="match status" value="1"/>
</dbReference>
<evidence type="ECO:0000256" key="1">
    <source>
        <dbReference type="ARBA" id="ARBA00006914"/>
    </source>
</evidence>
<keyword evidence="6" id="KW-1185">Reference proteome</keyword>
<accession>A0ABQ1JW94</accession>
<organism evidence="5 6">
    <name type="scientific">Flavobacterium suaedae</name>
    <dbReference type="NCBI Taxonomy" id="1767027"/>
    <lineage>
        <taxon>Bacteria</taxon>
        <taxon>Pseudomonadati</taxon>
        <taxon>Bacteroidota</taxon>
        <taxon>Flavobacteriia</taxon>
        <taxon>Flavobacteriales</taxon>
        <taxon>Flavobacteriaceae</taxon>
        <taxon>Flavobacterium</taxon>
    </lineage>
</organism>
<dbReference type="Pfam" id="PF00004">
    <property type="entry name" value="AAA"/>
    <property type="match status" value="1"/>
</dbReference>
<evidence type="ECO:0000313" key="5">
    <source>
        <dbReference type="EMBL" id="GGB79133.1"/>
    </source>
</evidence>
<keyword evidence="2" id="KW-0547">Nucleotide-binding</keyword>
<evidence type="ECO:0000256" key="2">
    <source>
        <dbReference type="ARBA" id="ARBA00022741"/>
    </source>
</evidence>
<dbReference type="InterPro" id="IPR003593">
    <property type="entry name" value="AAA+_ATPase"/>
</dbReference>
<name>A0ABQ1JW94_9FLAO</name>
<comment type="caution">
    <text evidence="5">The sequence shown here is derived from an EMBL/GenBank/DDBJ whole genome shotgun (WGS) entry which is preliminary data.</text>
</comment>
<dbReference type="Proteomes" id="UP000615760">
    <property type="component" value="Unassembled WGS sequence"/>
</dbReference>
<dbReference type="EMBL" id="BMJE01000004">
    <property type="protein sequence ID" value="GGB79133.1"/>
    <property type="molecule type" value="Genomic_DNA"/>
</dbReference>
<evidence type="ECO:0000259" key="4">
    <source>
        <dbReference type="SMART" id="SM00382"/>
    </source>
</evidence>
<comment type="similarity">
    <text evidence="1">Belongs to the AAA ATPase family.</text>
</comment>